<gene>
    <name evidence="2" type="ORF">CMUS01_10470</name>
</gene>
<keyword evidence="3" id="KW-1185">Reference proteome</keyword>
<accession>A0A8H6N927</accession>
<proteinExistence type="predicted"/>
<dbReference type="InterPro" id="IPR036047">
    <property type="entry name" value="F-box-like_dom_sf"/>
</dbReference>
<organism evidence="2 3">
    <name type="scientific">Colletotrichum musicola</name>
    <dbReference type="NCBI Taxonomy" id="2175873"/>
    <lineage>
        <taxon>Eukaryota</taxon>
        <taxon>Fungi</taxon>
        <taxon>Dikarya</taxon>
        <taxon>Ascomycota</taxon>
        <taxon>Pezizomycotina</taxon>
        <taxon>Sordariomycetes</taxon>
        <taxon>Hypocreomycetidae</taxon>
        <taxon>Glomerellales</taxon>
        <taxon>Glomerellaceae</taxon>
        <taxon>Colletotrichum</taxon>
        <taxon>Colletotrichum orchidearum species complex</taxon>
    </lineage>
</organism>
<reference evidence="2" key="1">
    <citation type="journal article" date="2020" name="Phytopathology">
        <title>Genome Sequence Resources of Colletotrichum truncatum, C. plurivorum, C. musicola, and C. sojae: Four Species Pathogenic to Soybean (Glycine max).</title>
        <authorList>
            <person name="Rogerio F."/>
            <person name="Boufleur T.R."/>
            <person name="Ciampi-Guillardi M."/>
            <person name="Sukno S.A."/>
            <person name="Thon M.R."/>
            <person name="Massola Junior N.S."/>
            <person name="Baroncelli R."/>
        </authorList>
    </citation>
    <scope>NUCLEOTIDE SEQUENCE</scope>
    <source>
        <strain evidence="2">LFN0074</strain>
    </source>
</reference>
<name>A0A8H6N927_9PEZI</name>
<evidence type="ECO:0000313" key="2">
    <source>
        <dbReference type="EMBL" id="KAF6823955.1"/>
    </source>
</evidence>
<dbReference type="Proteomes" id="UP000639643">
    <property type="component" value="Unassembled WGS sequence"/>
</dbReference>
<sequence length="531" mass="61254">MATSGSGQSSTGATSVIDYIATSPFEIAASILSHLDNRDLKSLRLTNKRLAGVIAPHLRFERVFISANPLDVAVFRSISGHETFRHRVLEIVWDDARYEKPPPPDPRIGDEWDFYYEDYMEEEDEETDESERPKWPPAHGVPFWFFRQCEDNIEYLEYRRQWDVKTLPHHLEATRQLEAQLPLDVAYAHYVELLTQQDEPLYPTPAIRALPNAFIYPLPRGWPAEKGDNRSPDADWDREGSKDRWRSLLHVLSSLARQDDTKIQELIVGGTEVWSGLTCGLFCASEPCVEYDNLISVIKKPGFMTLRLSVMATAQDNLNYLGFRTGRLRKALEADLRHFSFETDEEGGHEHRSYPSHWVLDHFIPLRLIFPVEARKNLAHFGLSRFLVKQQDLDFLAALPQTLRSVELSFIWFMKGDGNYRKLLFRIRDELGWQERAARPRLLIGDSSGPDMKGRAIWLENEVDELLYRGGENPYEVSRSTFPQGISDQDGAVIRLGMGREKDVFEPEFEKPYLSTDELFSLGINKDWETD</sequence>
<evidence type="ECO:0000259" key="1">
    <source>
        <dbReference type="PROSITE" id="PS50181"/>
    </source>
</evidence>
<evidence type="ECO:0000313" key="3">
    <source>
        <dbReference type="Proteomes" id="UP000639643"/>
    </source>
</evidence>
<dbReference type="CDD" id="cd09917">
    <property type="entry name" value="F-box_SF"/>
    <property type="match status" value="1"/>
</dbReference>
<dbReference type="EMBL" id="WIGM01000484">
    <property type="protein sequence ID" value="KAF6823955.1"/>
    <property type="molecule type" value="Genomic_DNA"/>
</dbReference>
<dbReference type="AlphaFoldDB" id="A0A8H6N927"/>
<dbReference type="OrthoDB" id="5422579at2759"/>
<feature type="domain" description="F-box" evidence="1">
    <location>
        <begin position="17"/>
        <end position="63"/>
    </location>
</feature>
<dbReference type="PROSITE" id="PS50181">
    <property type="entry name" value="FBOX"/>
    <property type="match status" value="1"/>
</dbReference>
<dbReference type="SUPFAM" id="SSF81383">
    <property type="entry name" value="F-box domain"/>
    <property type="match status" value="1"/>
</dbReference>
<protein>
    <recommendedName>
        <fullName evidence="1">F-box domain-containing protein</fullName>
    </recommendedName>
</protein>
<dbReference type="InterPro" id="IPR001810">
    <property type="entry name" value="F-box_dom"/>
</dbReference>
<comment type="caution">
    <text evidence="2">The sequence shown here is derived from an EMBL/GenBank/DDBJ whole genome shotgun (WGS) entry which is preliminary data.</text>
</comment>